<evidence type="ECO:0000256" key="1">
    <source>
        <dbReference type="SAM" id="Phobius"/>
    </source>
</evidence>
<dbReference type="OrthoDB" id="1121212at2"/>
<dbReference type="RefSeq" id="WP_104812522.1">
    <property type="nucleotide sequence ID" value="NZ_MQUB01000001.1"/>
</dbReference>
<keyword evidence="1" id="KW-0812">Transmembrane</keyword>
<keyword evidence="1" id="KW-1133">Transmembrane helix</keyword>
<protein>
    <submittedName>
        <fullName evidence="2">Uncharacterized protein</fullName>
    </submittedName>
</protein>
<sequence>MLGGFVNGMITSLKNNKRERTTAFDKEKKRFNPTYGDFVDHKKMSPREFQRFRKRLEMGRQKSERHNRILVGIMAFLFIGLLIALALL</sequence>
<feature type="transmembrane region" description="Helical" evidence="1">
    <location>
        <begin position="69"/>
        <end position="87"/>
    </location>
</feature>
<organism evidence="2 3">
    <name type="scientific">Aureitalea marina</name>
    <dbReference type="NCBI Taxonomy" id="930804"/>
    <lineage>
        <taxon>Bacteria</taxon>
        <taxon>Pseudomonadati</taxon>
        <taxon>Bacteroidota</taxon>
        <taxon>Flavobacteriia</taxon>
        <taxon>Flavobacteriales</taxon>
        <taxon>Flavobacteriaceae</taxon>
        <taxon>Aureitalea</taxon>
    </lineage>
</organism>
<evidence type="ECO:0000313" key="2">
    <source>
        <dbReference type="EMBL" id="PQB04594.1"/>
    </source>
</evidence>
<proteinExistence type="predicted"/>
<reference evidence="2 3" key="1">
    <citation type="submission" date="2016-11" db="EMBL/GenBank/DDBJ databases">
        <title>Trade-off between light-utilization and light-protection in marine flavobacteria.</title>
        <authorList>
            <person name="Kumagai Y."/>
        </authorList>
    </citation>
    <scope>NUCLEOTIDE SEQUENCE [LARGE SCALE GENOMIC DNA]</scope>
    <source>
        <strain evidence="2 3">NBRC 107741</strain>
    </source>
</reference>
<dbReference type="AlphaFoldDB" id="A0A2S7KPN3"/>
<evidence type="ECO:0000313" key="3">
    <source>
        <dbReference type="Proteomes" id="UP000239800"/>
    </source>
</evidence>
<dbReference type="Proteomes" id="UP000239800">
    <property type="component" value="Unassembled WGS sequence"/>
</dbReference>
<dbReference type="EMBL" id="MQUB01000001">
    <property type="protein sequence ID" value="PQB04594.1"/>
    <property type="molecule type" value="Genomic_DNA"/>
</dbReference>
<gene>
    <name evidence="2" type="ORF">BST85_06545</name>
</gene>
<name>A0A2S7KPN3_9FLAO</name>
<keyword evidence="1" id="KW-0472">Membrane</keyword>
<comment type="caution">
    <text evidence="2">The sequence shown here is derived from an EMBL/GenBank/DDBJ whole genome shotgun (WGS) entry which is preliminary data.</text>
</comment>
<keyword evidence="3" id="KW-1185">Reference proteome</keyword>
<accession>A0A2S7KPN3</accession>